<evidence type="ECO:0000313" key="3">
    <source>
        <dbReference type="Proteomes" id="UP000033423"/>
    </source>
</evidence>
<reference evidence="2 3" key="1">
    <citation type="submission" date="2015-02" db="EMBL/GenBank/DDBJ databases">
        <title>Single-cell genomics of uncultivated deep-branching MTB reveals a conserved set of magnetosome genes.</title>
        <authorList>
            <person name="Kolinko S."/>
            <person name="Richter M."/>
            <person name="Glockner F.O."/>
            <person name="Brachmann A."/>
            <person name="Schuler D."/>
        </authorList>
    </citation>
    <scope>NUCLEOTIDE SEQUENCE [LARGE SCALE GENOMIC DNA]</scope>
    <source>
        <strain evidence="2">TM-1</strain>
    </source>
</reference>
<evidence type="ECO:0000259" key="1">
    <source>
        <dbReference type="Pfam" id="PF00483"/>
    </source>
</evidence>
<dbReference type="SUPFAM" id="SSF53448">
    <property type="entry name" value="Nucleotide-diphospho-sugar transferases"/>
    <property type="match status" value="1"/>
</dbReference>
<dbReference type="Gene3D" id="3.90.550.10">
    <property type="entry name" value="Spore Coat Polysaccharide Biosynthesis Protein SpsA, Chain A"/>
    <property type="match status" value="1"/>
</dbReference>
<protein>
    <submittedName>
        <fullName evidence="2">Glucose-1-phosphate cytidylyltransferase</fullName>
    </submittedName>
</protein>
<dbReference type="PATRIC" id="fig|29290.4.peg.8527"/>
<dbReference type="InterPro" id="IPR005835">
    <property type="entry name" value="NTP_transferase_dom"/>
</dbReference>
<dbReference type="Pfam" id="PF00483">
    <property type="entry name" value="NTP_transferase"/>
    <property type="match status" value="1"/>
</dbReference>
<dbReference type="EMBL" id="LACI01002732">
    <property type="protein sequence ID" value="KJU81320.1"/>
    <property type="molecule type" value="Genomic_DNA"/>
</dbReference>
<organism evidence="2 3">
    <name type="scientific">Candidatus Magnetobacterium bavaricum</name>
    <dbReference type="NCBI Taxonomy" id="29290"/>
    <lineage>
        <taxon>Bacteria</taxon>
        <taxon>Pseudomonadati</taxon>
        <taxon>Nitrospirota</taxon>
        <taxon>Thermodesulfovibrionia</taxon>
        <taxon>Thermodesulfovibrionales</taxon>
        <taxon>Candidatus Magnetobacteriaceae</taxon>
        <taxon>Candidatus Magnetobacterium</taxon>
    </lineage>
</organism>
<gene>
    <name evidence="2" type="ORF">MBAV_006453</name>
</gene>
<keyword evidence="2" id="KW-0808">Transferase</keyword>
<proteinExistence type="predicted"/>
<sequence length="257" mass="29969">MKVVILCGGHGTRLREETELKPKPMIEIGDMPILWHIMKRYAYYGYNDFILCLGYKANVIKDYFYNYEIKVNDFTIELGSKKIDIHLKHSETGWRITLVDTGVDTMTGARIKRVGRFIDSDEFMLTYGDGVTDLNIDELLHFHRKHGKIGTVTGVTPPSRYGELLIKDNQVISFQEKPSTNNNTISGGYFVFKREFLDYLDDNENCVMEKAPLEKLVSTGNLAVFQHKGFWQCMDTYRDYKYLTWLYNEGKPPWKVW</sequence>
<dbReference type="Proteomes" id="UP000033423">
    <property type="component" value="Unassembled WGS sequence"/>
</dbReference>
<keyword evidence="3" id="KW-1185">Reference proteome</keyword>
<dbReference type="InterPro" id="IPR029044">
    <property type="entry name" value="Nucleotide-diphossugar_trans"/>
</dbReference>
<dbReference type="NCBIfam" id="TIGR02623">
    <property type="entry name" value="G1P_cyt_trans"/>
    <property type="match status" value="1"/>
</dbReference>
<name>A0A0F3GHB4_9BACT</name>
<keyword evidence="2" id="KW-0548">Nucleotidyltransferase</keyword>
<dbReference type="InterPro" id="IPR046981">
    <property type="entry name" value="G1P_cyt_trans"/>
</dbReference>
<feature type="domain" description="Nucleotidyl transferase" evidence="1">
    <location>
        <begin position="2"/>
        <end position="232"/>
    </location>
</feature>
<accession>A0A0F3GHB4</accession>
<dbReference type="GO" id="GO:0047343">
    <property type="term" value="F:glucose-1-phosphate cytidylyltransferase activity"/>
    <property type="evidence" value="ECO:0007669"/>
    <property type="project" value="InterPro"/>
</dbReference>
<dbReference type="PANTHER" id="PTHR47183:SF1">
    <property type="entry name" value="GLUCOSE-1-PHOSPHATE CYTIDYLYLTRANSFERASE"/>
    <property type="match status" value="1"/>
</dbReference>
<dbReference type="AlphaFoldDB" id="A0A0F3GHB4"/>
<dbReference type="GO" id="GO:0009243">
    <property type="term" value="P:O antigen biosynthetic process"/>
    <property type="evidence" value="ECO:0007669"/>
    <property type="project" value="InterPro"/>
</dbReference>
<dbReference type="CDD" id="cd02524">
    <property type="entry name" value="G1P_cytidylyltransferase"/>
    <property type="match status" value="1"/>
</dbReference>
<comment type="caution">
    <text evidence="2">The sequence shown here is derived from an EMBL/GenBank/DDBJ whole genome shotgun (WGS) entry which is preliminary data.</text>
</comment>
<dbReference type="PANTHER" id="PTHR47183">
    <property type="entry name" value="GLUCOSE-1-PHOSPHATE CYTIDYLYLTRANSFERASE-RELATED"/>
    <property type="match status" value="1"/>
</dbReference>
<dbReference type="InterPro" id="IPR013446">
    <property type="entry name" value="G1P_cyt_trans-like"/>
</dbReference>
<evidence type="ECO:0000313" key="2">
    <source>
        <dbReference type="EMBL" id="KJU81320.1"/>
    </source>
</evidence>